<feature type="region of interest" description="Disordered" evidence="1">
    <location>
        <begin position="631"/>
        <end position="651"/>
    </location>
</feature>
<evidence type="ECO:0000256" key="1">
    <source>
        <dbReference type="SAM" id="MobiDB-lite"/>
    </source>
</evidence>
<keyword evidence="3" id="KW-1185">Reference proteome</keyword>
<proteinExistence type="predicted"/>
<dbReference type="Proteomes" id="UP000277928">
    <property type="component" value="Unassembled WGS sequence"/>
</dbReference>
<dbReference type="AlphaFoldDB" id="A0A3P6T2P2"/>
<sequence length="740" mass="81821">MCKVDVLLLLQLSKLERSIDGGNHLGKYYGFTTVALCDNTLLPKRQEVRKENPYGEITATPTADVSVAAVVSRNRIDGSQFHHSSRLSYPSLSLHERSVNRLSAPLPHSSAVMKRALPKLPEHSAPFDNKNPGAAYSTVDRTTRTVGRNGSFLYGEGPTNPTYESIDMVPLYSKAGNGDSSVKRYDYPTFSSGNQPAIATDDVLYQSASQIYAGVSEDPYSSITSHTGGETSYDVGYSHVSESTSTEPPRHLANVQAESRTLDHLYSRIRRGPSTSAYRHLPSSELRTEYNSSGSDKTSREPSYRYITVRETVDAIRQRLNELNQSPNILQSVAIDGGGPVREHYYSSIGCSDYETLQVSATSTNQISYDNQDAPLASCSDHYAAHREMTSNAASICENMPPKPPTSPIPLRIVAVKEDNLPKKEESLSGINMDETLNDDGSCSNISEKIRRLRTNFFDQELKLLEQSLETVNQHETSKWIHSSGTNRNLDPEHYVDQSQSANYDDTYSHLPKSTNYGSNVYIAQNATRDVLPSSTSNEDVVDQEYCKIIVENSRSHSSHESGVCGTKEFTEEDPVFQLEGNNDEEQCFISKGLDILGKQADNSSSTFFVETSRGLCTGADFLPFRSSSFARTSSSPQQSPFNKTSRNTKDGTQFCFDQPNAVELCEESDTEDDSKLVQTAKLSFSYESVPKNVQNEELNDEKVGIFSAVPTLPLISYSENILPFVSRTENKSAELPGIN</sequence>
<dbReference type="OMA" id="IREHYYS"/>
<accession>A0A3P6T2P2</accession>
<gene>
    <name evidence="2" type="ORF">NLS_LOCUS5621</name>
</gene>
<organism evidence="2 3">
    <name type="scientific">Litomosoides sigmodontis</name>
    <name type="common">Filarial nematode worm</name>
    <dbReference type="NCBI Taxonomy" id="42156"/>
    <lineage>
        <taxon>Eukaryota</taxon>
        <taxon>Metazoa</taxon>
        <taxon>Ecdysozoa</taxon>
        <taxon>Nematoda</taxon>
        <taxon>Chromadorea</taxon>
        <taxon>Rhabditida</taxon>
        <taxon>Spirurina</taxon>
        <taxon>Spiruromorpha</taxon>
        <taxon>Filarioidea</taxon>
        <taxon>Onchocercidae</taxon>
        <taxon>Litomosoides</taxon>
    </lineage>
</organism>
<feature type="compositionally biased region" description="Low complexity" evidence="1">
    <location>
        <begin position="631"/>
        <end position="640"/>
    </location>
</feature>
<feature type="region of interest" description="Disordered" evidence="1">
    <location>
        <begin position="267"/>
        <end position="302"/>
    </location>
</feature>
<reference evidence="2 3" key="1">
    <citation type="submission" date="2018-08" db="EMBL/GenBank/DDBJ databases">
        <authorList>
            <person name="Laetsch R D."/>
            <person name="Stevens L."/>
            <person name="Kumar S."/>
            <person name="Blaxter L. M."/>
        </authorList>
    </citation>
    <scope>NUCLEOTIDE SEQUENCE [LARGE SCALE GENOMIC DNA]</scope>
</reference>
<evidence type="ECO:0000313" key="3">
    <source>
        <dbReference type="Proteomes" id="UP000277928"/>
    </source>
</evidence>
<name>A0A3P6T2P2_LITSI</name>
<evidence type="ECO:0000313" key="2">
    <source>
        <dbReference type="EMBL" id="VDK82152.1"/>
    </source>
</evidence>
<dbReference type="EMBL" id="UYRX01000433">
    <property type="protein sequence ID" value="VDK82152.1"/>
    <property type="molecule type" value="Genomic_DNA"/>
</dbReference>
<protein>
    <submittedName>
        <fullName evidence="2">Uncharacterized protein</fullName>
    </submittedName>
</protein>
<dbReference type="OrthoDB" id="5815739at2759"/>